<protein>
    <recommendedName>
        <fullName evidence="1">Outer membrane protein beta-barrel domain-containing protein</fullName>
    </recommendedName>
</protein>
<comment type="caution">
    <text evidence="2">The sequence shown here is derived from an EMBL/GenBank/DDBJ whole genome shotgun (WGS) entry which is preliminary data.</text>
</comment>
<name>A0A644UDH3_9ZZZZ</name>
<dbReference type="EMBL" id="VSSQ01000101">
    <property type="protein sequence ID" value="MPL76902.1"/>
    <property type="molecule type" value="Genomic_DNA"/>
</dbReference>
<feature type="domain" description="Outer membrane protein beta-barrel" evidence="1">
    <location>
        <begin position="335"/>
        <end position="500"/>
    </location>
</feature>
<dbReference type="InterPro" id="IPR025665">
    <property type="entry name" value="Beta-barrel_OMP_2"/>
</dbReference>
<gene>
    <name evidence="2" type="ORF">SDC9_22753</name>
</gene>
<reference evidence="2" key="1">
    <citation type="submission" date="2019-08" db="EMBL/GenBank/DDBJ databases">
        <authorList>
            <person name="Kucharzyk K."/>
            <person name="Murdoch R.W."/>
            <person name="Higgins S."/>
            <person name="Loffler F."/>
        </authorList>
    </citation>
    <scope>NUCLEOTIDE SEQUENCE</scope>
</reference>
<dbReference type="Gene3D" id="2.160.20.120">
    <property type="match status" value="1"/>
</dbReference>
<organism evidence="2">
    <name type="scientific">bioreactor metagenome</name>
    <dbReference type="NCBI Taxonomy" id="1076179"/>
    <lineage>
        <taxon>unclassified sequences</taxon>
        <taxon>metagenomes</taxon>
        <taxon>ecological metagenomes</taxon>
    </lineage>
</organism>
<evidence type="ECO:0000313" key="2">
    <source>
        <dbReference type="EMBL" id="MPL76902.1"/>
    </source>
</evidence>
<accession>A0A644UDH3</accession>
<evidence type="ECO:0000259" key="1">
    <source>
        <dbReference type="Pfam" id="PF13568"/>
    </source>
</evidence>
<sequence length="521" mass="58889">MKTKNLLFLILILGLSFNSFSQEEVTIKQVIKNSSTNAESFGDAIKVIKIWAKIPVTIKSGKENAIYLTGDMKENEKDKLSSFCVLKNNVFEISSPYLFLDEESKPKDFSKFRITLELADDVYTYYFRGNGNVTISKDIITEGAGTFNIWDNSQIIIEGEAKFGLLNIFAQANSKIRFNSINANGAILNMEKGSIIDLNGKVKEIEVMNQGEGAKIIGDYNATSFMAHNLAIQDDEYFSKGFVGRPKHKRDPLKIDKEGNIINSKGDTISKSEDKDAEDTRFIKDTFAYSSLLEAIKTNEEDNISKSYDKENKKKKAGDITSQFGYGILGWSNKVSSVDNLFTSPKGQYTLSYSDSWSLGFRYHYKLSKRWAISTGLGYESNIFRFENNVLLTDINGDKRIDFDLSPIETESKLVARYVTLPLFVKFKVHKSFNVHVGAIAGVNFRTSSTGFKRDYEIPNAEVEERWGTKYDNFKPLKLDVQAGFGWNSVNFYAKYSLIPLFKDNKEIEVYPFSVGVSFGL</sequence>
<dbReference type="Pfam" id="PF13568">
    <property type="entry name" value="OMP_b-brl_2"/>
    <property type="match status" value="1"/>
</dbReference>
<proteinExistence type="predicted"/>
<dbReference type="AlphaFoldDB" id="A0A644UDH3"/>